<dbReference type="SUPFAM" id="SSF143243">
    <property type="entry name" value="Nqo5-like"/>
    <property type="match status" value="1"/>
</dbReference>
<dbReference type="NCBIfam" id="NF004733">
    <property type="entry name" value="PRK06074.1-5"/>
    <property type="match status" value="1"/>
</dbReference>
<comment type="caution">
    <text evidence="11">The sequence shown here is derived from an EMBL/GenBank/DDBJ whole genome shotgun (WGS) entry which is preliminary data.</text>
</comment>
<keyword evidence="6" id="KW-0830">Ubiquinone</keyword>
<comment type="subcellular location">
    <subcellularLocation>
        <location evidence="1">Mitochondrion</location>
    </subcellularLocation>
</comment>
<dbReference type="HAMAP" id="MF_01357">
    <property type="entry name" value="NDH1_NuoC"/>
    <property type="match status" value="1"/>
</dbReference>
<evidence type="ECO:0000256" key="1">
    <source>
        <dbReference type="ARBA" id="ARBA00004173"/>
    </source>
</evidence>
<name>A0A507DPT9_9FUNG</name>
<keyword evidence="12" id="KW-1185">Reference proteome</keyword>
<dbReference type="InterPro" id="IPR010218">
    <property type="entry name" value="NADH_DH_suC"/>
</dbReference>
<dbReference type="PROSITE" id="PS00542">
    <property type="entry name" value="COMPLEX1_30K"/>
    <property type="match status" value="1"/>
</dbReference>
<dbReference type="GO" id="GO:0016651">
    <property type="term" value="F:oxidoreductase activity, acting on NAD(P)H"/>
    <property type="evidence" value="ECO:0007669"/>
    <property type="project" value="InterPro"/>
</dbReference>
<dbReference type="EMBL" id="QEAQ01000195">
    <property type="protein sequence ID" value="TPX53749.1"/>
    <property type="molecule type" value="Genomic_DNA"/>
</dbReference>
<dbReference type="InterPro" id="IPR001268">
    <property type="entry name" value="NADH_UbQ_OxRdtase_30kDa_su"/>
</dbReference>
<evidence type="ECO:0000313" key="11">
    <source>
        <dbReference type="EMBL" id="TPX53749.1"/>
    </source>
</evidence>
<dbReference type="GO" id="GO:0008137">
    <property type="term" value="F:NADH dehydrogenase (ubiquinone) activity"/>
    <property type="evidence" value="ECO:0007669"/>
    <property type="project" value="UniProtKB-EC"/>
</dbReference>
<evidence type="ECO:0000313" key="12">
    <source>
        <dbReference type="Proteomes" id="UP000318582"/>
    </source>
</evidence>
<accession>A0A507DPT9</accession>
<dbReference type="GO" id="GO:0016020">
    <property type="term" value="C:membrane"/>
    <property type="evidence" value="ECO:0007669"/>
    <property type="project" value="UniProtKB-ARBA"/>
</dbReference>
<feature type="domain" description="NADH:ubiquinone oxidoreductase 30kDa subunit" evidence="10">
    <location>
        <begin position="85"/>
        <end position="206"/>
    </location>
</feature>
<organism evidence="11 12">
    <name type="scientific">Powellomyces hirtus</name>
    <dbReference type="NCBI Taxonomy" id="109895"/>
    <lineage>
        <taxon>Eukaryota</taxon>
        <taxon>Fungi</taxon>
        <taxon>Fungi incertae sedis</taxon>
        <taxon>Chytridiomycota</taxon>
        <taxon>Chytridiomycota incertae sedis</taxon>
        <taxon>Chytridiomycetes</taxon>
        <taxon>Spizellomycetales</taxon>
        <taxon>Powellomycetaceae</taxon>
        <taxon>Powellomyces</taxon>
    </lineage>
</organism>
<dbReference type="NCBIfam" id="TIGR01961">
    <property type="entry name" value="NuoC_fam"/>
    <property type="match status" value="1"/>
</dbReference>
<feature type="compositionally biased region" description="Polar residues" evidence="9">
    <location>
        <begin position="237"/>
        <end position="246"/>
    </location>
</feature>
<proteinExistence type="inferred from homology"/>
<keyword evidence="5 8" id="KW-0520">NAD</keyword>
<dbReference type="STRING" id="109895.A0A507DPT9"/>
<dbReference type="GO" id="GO:0005739">
    <property type="term" value="C:mitochondrion"/>
    <property type="evidence" value="ECO:0007669"/>
    <property type="project" value="UniProtKB-SubCell"/>
</dbReference>
<dbReference type="InterPro" id="IPR037232">
    <property type="entry name" value="NADH_quin_OxRdtase_su_C/D-like"/>
</dbReference>
<evidence type="ECO:0000256" key="4">
    <source>
        <dbReference type="ARBA" id="ARBA00022967"/>
    </source>
</evidence>
<gene>
    <name evidence="11" type="ORF">PhCBS80983_g06178</name>
</gene>
<evidence type="ECO:0000259" key="10">
    <source>
        <dbReference type="Pfam" id="PF00329"/>
    </source>
</evidence>
<dbReference type="Proteomes" id="UP000318582">
    <property type="component" value="Unassembled WGS sequence"/>
</dbReference>
<comment type="similarity">
    <text evidence="2 8">Belongs to the complex I 30 kDa subunit family.</text>
</comment>
<keyword evidence="4 8" id="KW-1278">Translocase</keyword>
<dbReference type="Gene3D" id="3.30.460.80">
    <property type="entry name" value="NADH:ubiquinone oxidoreductase, 30kDa subunit"/>
    <property type="match status" value="1"/>
</dbReference>
<dbReference type="FunFam" id="3.30.460.80:FF:000002">
    <property type="entry name" value="NADH dehydrogenase iron-sulfur protein 3, mitochondrial"/>
    <property type="match status" value="1"/>
</dbReference>
<evidence type="ECO:0000256" key="5">
    <source>
        <dbReference type="ARBA" id="ARBA00023027"/>
    </source>
</evidence>
<evidence type="ECO:0000256" key="2">
    <source>
        <dbReference type="ARBA" id="ARBA00007569"/>
    </source>
</evidence>
<protein>
    <recommendedName>
        <fullName evidence="10">NADH:ubiquinone oxidoreductase 30kDa subunit domain-containing protein</fullName>
    </recommendedName>
</protein>
<evidence type="ECO:0000256" key="8">
    <source>
        <dbReference type="RuleBase" id="RU003456"/>
    </source>
</evidence>
<dbReference type="PANTHER" id="PTHR10884:SF14">
    <property type="entry name" value="NADH DEHYDROGENASE [UBIQUINONE] IRON-SULFUR PROTEIN 3, MITOCHONDRIAL"/>
    <property type="match status" value="1"/>
</dbReference>
<dbReference type="AlphaFoldDB" id="A0A507DPT9"/>
<sequence length="262" mass="29714">MAAMAALRAARLTLRSPIVLQNSALRCSPSPLAFHTTARAALASETSTTASPSAKNELHEYGRFIASCLPKYIQQFSIYKDELTLYVAPTALIPTMLFLRDHSACQFKQIADIAGVDYPSRANRFEIVYNMLSLRYNTRIRVKTYATEVSPVPSVTPLFAGANWFEREAYDMYGIYFVNHPDLRRILTDYGFEGHPMRKDFPVTGYVEVRYDDEKKRVVAEPLELSQHLRAFEYQSPWEQTGTGTPQEKLASGETKPEQPKQ</sequence>
<evidence type="ECO:0000256" key="7">
    <source>
        <dbReference type="ARBA" id="ARBA00049551"/>
    </source>
</evidence>
<evidence type="ECO:0000256" key="6">
    <source>
        <dbReference type="ARBA" id="ARBA00023075"/>
    </source>
</evidence>
<evidence type="ECO:0000256" key="9">
    <source>
        <dbReference type="SAM" id="MobiDB-lite"/>
    </source>
</evidence>
<comment type="catalytic activity">
    <reaction evidence="7">
        <text>a ubiquinone + NADH + 5 H(+)(in) = a ubiquinol + NAD(+) + 4 H(+)(out)</text>
        <dbReference type="Rhea" id="RHEA:29091"/>
        <dbReference type="Rhea" id="RHEA-COMP:9565"/>
        <dbReference type="Rhea" id="RHEA-COMP:9566"/>
        <dbReference type="ChEBI" id="CHEBI:15378"/>
        <dbReference type="ChEBI" id="CHEBI:16389"/>
        <dbReference type="ChEBI" id="CHEBI:17976"/>
        <dbReference type="ChEBI" id="CHEBI:57540"/>
        <dbReference type="ChEBI" id="CHEBI:57945"/>
        <dbReference type="EC" id="7.1.1.2"/>
    </reaction>
</comment>
<dbReference type="Pfam" id="PF00329">
    <property type="entry name" value="Complex1_30kDa"/>
    <property type="match status" value="1"/>
</dbReference>
<feature type="region of interest" description="Disordered" evidence="9">
    <location>
        <begin position="236"/>
        <end position="262"/>
    </location>
</feature>
<dbReference type="PANTHER" id="PTHR10884">
    <property type="entry name" value="NADH DEHYDROGENASE UBIQUINONE IRON-SULFUR PROTEIN 3"/>
    <property type="match status" value="1"/>
</dbReference>
<dbReference type="InterPro" id="IPR020396">
    <property type="entry name" value="NADH_UbQ_OxRdtase_CS"/>
</dbReference>
<evidence type="ECO:0000256" key="3">
    <source>
        <dbReference type="ARBA" id="ARBA00022448"/>
    </source>
</evidence>
<reference evidence="11 12" key="1">
    <citation type="journal article" date="2019" name="Sci. Rep.">
        <title>Comparative genomics of chytrid fungi reveal insights into the obligate biotrophic and pathogenic lifestyle of Synchytrium endobioticum.</title>
        <authorList>
            <person name="van de Vossenberg B.T.L.H."/>
            <person name="Warris S."/>
            <person name="Nguyen H.D.T."/>
            <person name="van Gent-Pelzer M.P.E."/>
            <person name="Joly D.L."/>
            <person name="van de Geest H.C."/>
            <person name="Bonants P.J.M."/>
            <person name="Smith D.S."/>
            <person name="Levesque C.A."/>
            <person name="van der Lee T.A.J."/>
        </authorList>
    </citation>
    <scope>NUCLEOTIDE SEQUENCE [LARGE SCALE GENOMIC DNA]</scope>
    <source>
        <strain evidence="11 12">CBS 809.83</strain>
    </source>
</reference>
<keyword evidence="3 8" id="KW-0813">Transport</keyword>